<reference evidence="1" key="1">
    <citation type="submission" date="2023-06" db="EMBL/GenBank/DDBJ databases">
        <title>Genome-scale phylogeny and comparative genomics of the fungal order Sordariales.</title>
        <authorList>
            <consortium name="Lawrence Berkeley National Laboratory"/>
            <person name="Hensen N."/>
            <person name="Bonometti L."/>
            <person name="Westerberg I."/>
            <person name="Brannstrom I.O."/>
            <person name="Guillou S."/>
            <person name="Cros-Aarteil S."/>
            <person name="Calhoun S."/>
            <person name="Haridas S."/>
            <person name="Kuo A."/>
            <person name="Mondo S."/>
            <person name="Pangilinan J."/>
            <person name="Riley R."/>
            <person name="Labutti K."/>
            <person name="Andreopoulos B."/>
            <person name="Lipzen A."/>
            <person name="Chen C."/>
            <person name="Yanf M."/>
            <person name="Daum C."/>
            <person name="Ng V."/>
            <person name="Clum A."/>
            <person name="Steindorff A."/>
            <person name="Ohm R."/>
            <person name="Martin F."/>
            <person name="Silar P."/>
            <person name="Natvig D."/>
            <person name="Lalanne C."/>
            <person name="Gautier V."/>
            <person name="Ament-Velasquez S.L."/>
            <person name="Kruys A."/>
            <person name="Hutchinson M.I."/>
            <person name="Powell A.J."/>
            <person name="Barry K."/>
            <person name="Miller A.N."/>
            <person name="Grigoriev I.V."/>
            <person name="Debuchy R."/>
            <person name="Gladieux P."/>
            <person name="Thoren M.H."/>
            <person name="Johannesson H."/>
        </authorList>
    </citation>
    <scope>NUCLEOTIDE SEQUENCE</scope>
    <source>
        <strain evidence="1">CBS 540.89</strain>
    </source>
</reference>
<comment type="caution">
    <text evidence="1">The sequence shown here is derived from an EMBL/GenBank/DDBJ whole genome shotgun (WGS) entry which is preliminary data.</text>
</comment>
<dbReference type="EMBL" id="JAUKTV010000006">
    <property type="protein sequence ID" value="KAK0736457.1"/>
    <property type="molecule type" value="Genomic_DNA"/>
</dbReference>
<evidence type="ECO:0000313" key="1">
    <source>
        <dbReference type="EMBL" id="KAK0736457.1"/>
    </source>
</evidence>
<organism evidence="1 2">
    <name type="scientific">Apiosordaria backusii</name>
    <dbReference type="NCBI Taxonomy" id="314023"/>
    <lineage>
        <taxon>Eukaryota</taxon>
        <taxon>Fungi</taxon>
        <taxon>Dikarya</taxon>
        <taxon>Ascomycota</taxon>
        <taxon>Pezizomycotina</taxon>
        <taxon>Sordariomycetes</taxon>
        <taxon>Sordariomycetidae</taxon>
        <taxon>Sordariales</taxon>
        <taxon>Lasiosphaeriaceae</taxon>
        <taxon>Apiosordaria</taxon>
    </lineage>
</organism>
<sequence>MPSKKNISKPPPEKSPGRLTWPAVHLALSGHCSCAEIVTLQLLFLRPLRSSFHELLGIGIGIRPPKHLLLAANMKGEVPATWSPRLKSRLFHPRFCLPWPPKFPVPASVWFHPFPTASSCGIVSRFPLCFHFMAPSPRNPRQTWCMKRYGICELPFETSFLVVNNKEPRHDKWPEILNYRNGGGLHKIAWRVQ</sequence>
<name>A0AA40BLM3_9PEZI</name>
<accession>A0AA40BLM3</accession>
<dbReference type="Proteomes" id="UP001172159">
    <property type="component" value="Unassembled WGS sequence"/>
</dbReference>
<gene>
    <name evidence="1" type="ORF">B0T21DRAFT_348518</name>
</gene>
<keyword evidence="2" id="KW-1185">Reference proteome</keyword>
<protein>
    <submittedName>
        <fullName evidence="1">Uncharacterized protein</fullName>
    </submittedName>
</protein>
<proteinExistence type="predicted"/>
<evidence type="ECO:0000313" key="2">
    <source>
        <dbReference type="Proteomes" id="UP001172159"/>
    </source>
</evidence>
<dbReference type="AlphaFoldDB" id="A0AA40BLM3"/>